<evidence type="ECO:0000313" key="4">
    <source>
        <dbReference type="EMBL" id="QJE02435.1"/>
    </source>
</evidence>
<evidence type="ECO:0000256" key="2">
    <source>
        <dbReference type="ARBA" id="ARBA00022801"/>
    </source>
</evidence>
<evidence type="ECO:0000313" key="5">
    <source>
        <dbReference type="Proteomes" id="UP000502415"/>
    </source>
</evidence>
<reference evidence="4 5" key="1">
    <citation type="submission" date="2020-04" db="EMBL/GenBank/DDBJ databases">
        <title>Genome sequencing of novel species.</title>
        <authorList>
            <person name="Heo J."/>
            <person name="Kim S.-J."/>
            <person name="Kim J.-S."/>
            <person name="Hong S.-B."/>
            <person name="Kwon S.-W."/>
        </authorList>
    </citation>
    <scope>NUCLEOTIDE SEQUENCE [LARGE SCALE GENOMIC DNA]</scope>
    <source>
        <strain evidence="4 5">GN2-R2</strain>
    </source>
</reference>
<gene>
    <name evidence="4" type="ORF">HH212_22415</name>
</gene>
<dbReference type="InterPro" id="IPR004843">
    <property type="entry name" value="Calcineurin-like_PHP"/>
</dbReference>
<dbReference type="Proteomes" id="UP000502415">
    <property type="component" value="Chromosome"/>
</dbReference>
<keyword evidence="1" id="KW-0479">Metal-binding</keyword>
<dbReference type="RefSeq" id="WP_170204522.1">
    <property type="nucleotide sequence ID" value="NZ_CP051685.1"/>
</dbReference>
<dbReference type="PANTHER" id="PTHR31302:SF31">
    <property type="entry name" value="PHOSPHODIESTERASE YAEI"/>
    <property type="match status" value="1"/>
</dbReference>
<dbReference type="GO" id="GO:0009245">
    <property type="term" value="P:lipid A biosynthetic process"/>
    <property type="evidence" value="ECO:0007669"/>
    <property type="project" value="TreeGrafter"/>
</dbReference>
<dbReference type="SUPFAM" id="SSF56300">
    <property type="entry name" value="Metallo-dependent phosphatases"/>
    <property type="match status" value="1"/>
</dbReference>
<proteinExistence type="predicted"/>
<evidence type="ECO:0000256" key="1">
    <source>
        <dbReference type="ARBA" id="ARBA00022723"/>
    </source>
</evidence>
<feature type="domain" description="Calcineurin-like phosphoesterase" evidence="3">
    <location>
        <begin position="60"/>
        <end position="220"/>
    </location>
</feature>
<protein>
    <submittedName>
        <fullName evidence="4">Metallophosphoesterase</fullName>
    </submittedName>
</protein>
<dbReference type="InterPro" id="IPR051158">
    <property type="entry name" value="Metallophosphoesterase_sf"/>
</dbReference>
<dbReference type="EMBL" id="CP051685">
    <property type="protein sequence ID" value="QJE02435.1"/>
    <property type="molecule type" value="Genomic_DNA"/>
</dbReference>
<name>A0A7Z2W0Z3_9BURK</name>
<dbReference type="GO" id="GO:0016020">
    <property type="term" value="C:membrane"/>
    <property type="evidence" value="ECO:0007669"/>
    <property type="project" value="GOC"/>
</dbReference>
<dbReference type="KEGG" id="mfy:HH212_22415"/>
<dbReference type="AlphaFoldDB" id="A0A7Z2W0Z3"/>
<keyword evidence="2" id="KW-0378">Hydrolase</keyword>
<dbReference type="Pfam" id="PF00149">
    <property type="entry name" value="Metallophos"/>
    <property type="match status" value="1"/>
</dbReference>
<dbReference type="GO" id="GO:0008758">
    <property type="term" value="F:UDP-2,3-diacylglucosamine hydrolase activity"/>
    <property type="evidence" value="ECO:0007669"/>
    <property type="project" value="TreeGrafter"/>
</dbReference>
<sequence length="284" mass="30524">MTKKNKSQRPIRNLVERVLNTFLRSGRLACFSYRLGAMGHARVTRHEVVLAPGQALPRPLKIAFASDFHAGPTTAPALFDELLALVEAERPDVLLLGGDYVVFDAANVAALDGFLAALRIPLRTYAVLGNHDVWNGRRTIVAALEAHGVAILDNLNHRLPAPFGMVSVCGIDDPWTGTPRPADAFAGAAPVRLFVTHAPDGLFLLDGQRYDVAFSGHTHGGQIATPGGRPLFRPSGPVSREHTYGRYDVEGNGPMFVSRGVGCSGIPLRVNADPELLVCTLRAV</sequence>
<keyword evidence="5" id="KW-1185">Reference proteome</keyword>
<dbReference type="Gene3D" id="3.60.21.10">
    <property type="match status" value="1"/>
</dbReference>
<dbReference type="GO" id="GO:0046872">
    <property type="term" value="F:metal ion binding"/>
    <property type="evidence" value="ECO:0007669"/>
    <property type="project" value="UniProtKB-KW"/>
</dbReference>
<dbReference type="InterPro" id="IPR029052">
    <property type="entry name" value="Metallo-depent_PP-like"/>
</dbReference>
<organism evidence="4 5">
    <name type="scientific">Massilia forsythiae</name>
    <dbReference type="NCBI Taxonomy" id="2728020"/>
    <lineage>
        <taxon>Bacteria</taxon>
        <taxon>Pseudomonadati</taxon>
        <taxon>Pseudomonadota</taxon>
        <taxon>Betaproteobacteria</taxon>
        <taxon>Burkholderiales</taxon>
        <taxon>Oxalobacteraceae</taxon>
        <taxon>Telluria group</taxon>
        <taxon>Massilia</taxon>
    </lineage>
</organism>
<accession>A0A7Z2W0Z3</accession>
<dbReference type="PANTHER" id="PTHR31302">
    <property type="entry name" value="TRANSMEMBRANE PROTEIN WITH METALLOPHOSPHOESTERASE DOMAIN-RELATED"/>
    <property type="match status" value="1"/>
</dbReference>
<evidence type="ECO:0000259" key="3">
    <source>
        <dbReference type="Pfam" id="PF00149"/>
    </source>
</evidence>